<reference evidence="1 2" key="1">
    <citation type="submission" date="2017-03" db="EMBL/GenBank/DDBJ databases">
        <title>Genome sequence of Clostridium thermoalcaliphilum DSM 7309.</title>
        <authorList>
            <person name="Poehlein A."/>
            <person name="Daniel R."/>
        </authorList>
    </citation>
    <scope>NUCLEOTIDE SEQUENCE [LARGE SCALE GENOMIC DNA]</scope>
    <source>
        <strain evidence="1 2">DSM 7309</strain>
    </source>
</reference>
<dbReference type="Proteomes" id="UP000190140">
    <property type="component" value="Unassembled WGS sequence"/>
</dbReference>
<comment type="caution">
    <text evidence="1">The sequence shown here is derived from an EMBL/GenBank/DDBJ whole genome shotgun (WGS) entry which is preliminary data.</text>
</comment>
<keyword evidence="2" id="KW-1185">Reference proteome</keyword>
<evidence type="ECO:0000313" key="1">
    <source>
        <dbReference type="EMBL" id="OPJ54736.1"/>
    </source>
</evidence>
<dbReference type="AlphaFoldDB" id="A0A1V4I437"/>
<accession>A0A1V4I437</accession>
<gene>
    <name evidence="1" type="ORF">CLOTH_19570</name>
</gene>
<dbReference type="OrthoDB" id="1956276at2"/>
<sequence>MNTKRINLCFNLENERARKAFETIQKQVAKTAFITDAVLAYIDKDNEIYKEIVKEGVKEAIEELGLEMAVKKAEGKKEDTVIPDDVFEMLSGL</sequence>
<dbReference type="EMBL" id="MZGW01000012">
    <property type="protein sequence ID" value="OPJ54736.1"/>
    <property type="molecule type" value="Genomic_DNA"/>
</dbReference>
<name>A0A1V4I437_9FIRM</name>
<evidence type="ECO:0000313" key="2">
    <source>
        <dbReference type="Proteomes" id="UP000190140"/>
    </source>
</evidence>
<proteinExistence type="predicted"/>
<dbReference type="RefSeq" id="WP_079413547.1">
    <property type="nucleotide sequence ID" value="NZ_MZGW01000012.1"/>
</dbReference>
<protein>
    <submittedName>
        <fullName evidence="1">Uncharacterized protein</fullName>
    </submittedName>
</protein>
<organism evidence="1 2">
    <name type="scientific">Alkalithermobacter paradoxus</name>
    <dbReference type="NCBI Taxonomy" id="29349"/>
    <lineage>
        <taxon>Bacteria</taxon>
        <taxon>Bacillati</taxon>
        <taxon>Bacillota</taxon>
        <taxon>Clostridia</taxon>
        <taxon>Peptostreptococcales</taxon>
        <taxon>Tepidibacteraceae</taxon>
        <taxon>Alkalithermobacter</taxon>
    </lineage>
</organism>